<dbReference type="EMBL" id="ATAO01000101">
    <property type="protein sequence ID" value="EQM82457.1"/>
    <property type="molecule type" value="Genomic_DNA"/>
</dbReference>
<dbReference type="InterPro" id="IPR009057">
    <property type="entry name" value="Homeodomain-like_sf"/>
</dbReference>
<dbReference type="GO" id="GO:0003700">
    <property type="term" value="F:DNA-binding transcription factor activity"/>
    <property type="evidence" value="ECO:0007669"/>
    <property type="project" value="InterPro"/>
</dbReference>
<organism evidence="5 6">
    <name type="scientific">Microbacterium maritypicum MF109</name>
    <dbReference type="NCBI Taxonomy" id="1333857"/>
    <lineage>
        <taxon>Bacteria</taxon>
        <taxon>Bacillati</taxon>
        <taxon>Actinomycetota</taxon>
        <taxon>Actinomycetes</taxon>
        <taxon>Micrococcales</taxon>
        <taxon>Microbacteriaceae</taxon>
        <taxon>Microbacterium</taxon>
    </lineage>
</organism>
<dbReference type="PANTHER" id="PTHR47893">
    <property type="entry name" value="REGULATORY PROTEIN PCHR"/>
    <property type="match status" value="1"/>
</dbReference>
<dbReference type="PROSITE" id="PS01124">
    <property type="entry name" value="HTH_ARAC_FAMILY_2"/>
    <property type="match status" value="1"/>
</dbReference>
<evidence type="ECO:0000259" key="4">
    <source>
        <dbReference type="PROSITE" id="PS01124"/>
    </source>
</evidence>
<feature type="region of interest" description="Disordered" evidence="3">
    <location>
        <begin position="280"/>
        <end position="310"/>
    </location>
</feature>
<dbReference type="AlphaFoldDB" id="T5KRQ6"/>
<evidence type="ECO:0000313" key="6">
    <source>
        <dbReference type="Proteomes" id="UP000016033"/>
    </source>
</evidence>
<feature type="domain" description="HTH araC/xylS-type" evidence="4">
    <location>
        <begin position="188"/>
        <end position="289"/>
    </location>
</feature>
<evidence type="ECO:0000256" key="3">
    <source>
        <dbReference type="SAM" id="MobiDB-lite"/>
    </source>
</evidence>
<dbReference type="SUPFAM" id="SSF46689">
    <property type="entry name" value="Homeodomain-like"/>
    <property type="match status" value="1"/>
</dbReference>
<evidence type="ECO:0000256" key="2">
    <source>
        <dbReference type="ARBA" id="ARBA00023163"/>
    </source>
</evidence>
<comment type="caution">
    <text evidence="5">The sequence shown here is derived from an EMBL/GenBank/DDBJ whole genome shotgun (WGS) entry which is preliminary data.</text>
</comment>
<evidence type="ECO:0000256" key="1">
    <source>
        <dbReference type="ARBA" id="ARBA00023015"/>
    </source>
</evidence>
<dbReference type="SMART" id="SM00342">
    <property type="entry name" value="HTH_ARAC"/>
    <property type="match status" value="1"/>
</dbReference>
<proteinExistence type="predicted"/>
<dbReference type="Proteomes" id="UP000016033">
    <property type="component" value="Unassembled WGS sequence"/>
</dbReference>
<dbReference type="InterPro" id="IPR053142">
    <property type="entry name" value="PchR_regulatory_protein"/>
</dbReference>
<feature type="compositionally biased region" description="Polar residues" evidence="3">
    <location>
        <begin position="291"/>
        <end position="301"/>
    </location>
</feature>
<sequence length="310" mass="33513">MAIGSAELISHGVRAVDDPATIRATRRTPGPVILLSMQGTATELAIDTTTAHPHHAVFAFVEAGGISAKEQHGPWVPLGNGLVIAPPGIDQRVRCDGAWRIIAAFVPRSALGSFVATLPATSRVLEERRPLDRAMQAFIEQVLTVDDDATAIERYAMEHLIVEMSGAILLDRVDTASPQRSPHAALRDRAIAVIAQQCGDPALNPDLVAREVQVSLRQLQLVFAEVENSVAGEIRHQRARRARSLLIDSRFDALSIEQVSQRSGFHSPISLRRALQEDYGATPRALRAHSGTGSQSDTGSRSGERETADR</sequence>
<gene>
    <name evidence="5" type="ORF">L687_13800</name>
</gene>
<dbReference type="PANTHER" id="PTHR47893:SF1">
    <property type="entry name" value="REGULATORY PROTEIN PCHR"/>
    <property type="match status" value="1"/>
</dbReference>
<reference evidence="5 6" key="1">
    <citation type="journal article" date="2013" name="Genome Announc.">
        <title>Whole-genome sequences of five oyster-associated bacteria show potential for crude oil hydrocarbon degradation.</title>
        <authorList>
            <person name="Chauhan A."/>
            <person name="Green S."/>
            <person name="Pathak A."/>
            <person name="Thomas J."/>
            <person name="Venkatramanan R."/>
        </authorList>
    </citation>
    <scope>NUCLEOTIDE SEQUENCE [LARGE SCALE GENOMIC DNA]</scope>
    <source>
        <strain evidence="5 6">MF109</strain>
    </source>
</reference>
<keyword evidence="2" id="KW-0804">Transcription</keyword>
<name>T5KRQ6_MICMQ</name>
<dbReference type="Gene3D" id="1.10.10.60">
    <property type="entry name" value="Homeodomain-like"/>
    <property type="match status" value="1"/>
</dbReference>
<dbReference type="PATRIC" id="fig|1333857.3.peg.999"/>
<dbReference type="Pfam" id="PF12833">
    <property type="entry name" value="HTH_18"/>
    <property type="match status" value="1"/>
</dbReference>
<keyword evidence="1" id="KW-0805">Transcription regulation</keyword>
<evidence type="ECO:0000313" key="5">
    <source>
        <dbReference type="EMBL" id="EQM82457.1"/>
    </source>
</evidence>
<dbReference type="InterPro" id="IPR018060">
    <property type="entry name" value="HTH_AraC"/>
</dbReference>
<protein>
    <recommendedName>
        <fullName evidence="4">HTH araC/xylS-type domain-containing protein</fullName>
    </recommendedName>
</protein>
<accession>T5KRQ6</accession>
<dbReference type="GO" id="GO:0043565">
    <property type="term" value="F:sequence-specific DNA binding"/>
    <property type="evidence" value="ECO:0007669"/>
    <property type="project" value="InterPro"/>
</dbReference>